<dbReference type="PANTHER" id="PTHR48173:SF2">
    <property type="entry name" value="VACUOLAR PROTEIN SORTING-ASSOCIATED PROTEIN 62"/>
    <property type="match status" value="1"/>
</dbReference>
<organism evidence="1 2">
    <name type="scientific">Penstemon smallii</name>
    <dbReference type="NCBI Taxonomy" id="265156"/>
    <lineage>
        <taxon>Eukaryota</taxon>
        <taxon>Viridiplantae</taxon>
        <taxon>Streptophyta</taxon>
        <taxon>Embryophyta</taxon>
        <taxon>Tracheophyta</taxon>
        <taxon>Spermatophyta</taxon>
        <taxon>Magnoliopsida</taxon>
        <taxon>eudicotyledons</taxon>
        <taxon>Gunneridae</taxon>
        <taxon>Pentapetalae</taxon>
        <taxon>asterids</taxon>
        <taxon>lamiids</taxon>
        <taxon>Lamiales</taxon>
        <taxon>Plantaginaceae</taxon>
        <taxon>Cheloneae</taxon>
        <taxon>Penstemon</taxon>
    </lineage>
</organism>
<dbReference type="EMBL" id="JBJXBP010000007">
    <property type="protein sequence ID" value="KAL3820107.1"/>
    <property type="molecule type" value="Genomic_DNA"/>
</dbReference>
<gene>
    <name evidence="1" type="ORF">ACJIZ3_006012</name>
</gene>
<dbReference type="Proteomes" id="UP001634393">
    <property type="component" value="Unassembled WGS sequence"/>
</dbReference>
<dbReference type="Pfam" id="PF06101">
    <property type="entry name" value="Vps62"/>
    <property type="match status" value="1"/>
</dbReference>
<name>A0ABD3S6M4_9LAMI</name>
<proteinExistence type="predicted"/>
<evidence type="ECO:0000313" key="1">
    <source>
        <dbReference type="EMBL" id="KAL3820107.1"/>
    </source>
</evidence>
<protein>
    <submittedName>
        <fullName evidence="1">Uncharacterized protein</fullName>
    </submittedName>
</protein>
<comment type="caution">
    <text evidence="1">The sequence shown here is derived from an EMBL/GenBank/DDBJ whole genome shotgun (WGS) entry which is preliminary data.</text>
</comment>
<dbReference type="PANTHER" id="PTHR48173">
    <property type="entry name" value="GNK2-HOMOLOGOUS DOMAIN-CONTAINING PROTEIN"/>
    <property type="match status" value="1"/>
</dbReference>
<keyword evidence="2" id="KW-1185">Reference proteome</keyword>
<accession>A0ABD3S6M4</accession>
<sequence>MFGLWECCASSSENLYEEILEEVPNPFSLPSPLPNWPKGNDFATGKICLGEIEVVKITKFEKIWSCIPSRGKAKGATFYKPLGIPNGYFNLGHYCQPNDRQLRGYVLVAKGVSADTPQNGQLSVLEKPLNYSLIWSSESGKNKCGYIWLPNPPVGYKPMGYVVTTEPNEPNLEEIRCVRSDLTESCEVSEVIFDSNTLSTKDQVYVCDTRPCKRGMLCKGVPVGTFFCRRDESSEDELTIACLKNLDSTHFAMPNLEQIHALIKHYGPTLYFHPDEAYLPSSVSWFFENGALLYKEGRDKGLTIDRKGSILPDGGKNDGEFWLDLPEEDENRDNVKCGDIETAELYTHVKPASGGTFTDISMWIFCPFNGPATIKVGVLSYTFNRIGQHVGDWEHYTLRISNFDGELWSVYFSEHSGGEWLDASELEFIEGNKTIVYASKNGHASFPHEGCYIQGSTKLGIGAKNDCAKSDYYVDSSTKYQIVAAEYLEIIEPPWLQYMREWGPTVVYDSLSELEKILKYLPFFVRSSVEDLIELFPDEVYGEEGPTGPKEKDNWIGDERC</sequence>
<evidence type="ECO:0000313" key="2">
    <source>
        <dbReference type="Proteomes" id="UP001634393"/>
    </source>
</evidence>
<dbReference type="InterPro" id="IPR009291">
    <property type="entry name" value="Vps62"/>
</dbReference>
<reference evidence="1 2" key="1">
    <citation type="submission" date="2024-12" db="EMBL/GenBank/DDBJ databases">
        <title>The unique morphological basis and parallel evolutionary history of personate flowers in Penstemon.</title>
        <authorList>
            <person name="Depatie T.H."/>
            <person name="Wessinger C.A."/>
        </authorList>
    </citation>
    <scope>NUCLEOTIDE SEQUENCE [LARGE SCALE GENOMIC DNA]</scope>
    <source>
        <strain evidence="1">WTNN_2</strain>
        <tissue evidence="1">Leaf</tissue>
    </source>
</reference>
<dbReference type="AlphaFoldDB" id="A0ABD3S6M4"/>